<dbReference type="EMBL" id="OOGT01000002">
    <property type="protein sequence ID" value="SPL68864.1"/>
    <property type="molecule type" value="Genomic_DNA"/>
</dbReference>
<evidence type="ECO:0000313" key="2">
    <source>
        <dbReference type="EMBL" id="SPL68864.1"/>
    </source>
</evidence>
<dbReference type="RefSeq" id="WP_121972440.1">
    <property type="nucleotide sequence ID" value="NZ_OOGT01000002.1"/>
</dbReference>
<gene>
    <name evidence="2" type="ORF">KPC_0042</name>
</gene>
<evidence type="ECO:0008006" key="4">
    <source>
        <dbReference type="Google" id="ProtNLM"/>
    </source>
</evidence>
<evidence type="ECO:0000313" key="3">
    <source>
        <dbReference type="Proteomes" id="UP000245974"/>
    </source>
</evidence>
<reference evidence="3" key="1">
    <citation type="submission" date="2018-03" db="EMBL/GenBank/DDBJ databases">
        <authorList>
            <person name="Blom J."/>
        </authorList>
    </citation>
    <scope>NUCLEOTIDE SEQUENCE [LARGE SCALE GENOMIC DNA]</scope>
    <source>
        <strain evidence="3">KPC-SM-21</strain>
    </source>
</reference>
<feature type="compositionally biased region" description="Polar residues" evidence="1">
    <location>
        <begin position="116"/>
        <end position="135"/>
    </location>
</feature>
<dbReference type="OrthoDB" id="6709610at2"/>
<feature type="region of interest" description="Disordered" evidence="1">
    <location>
        <begin position="97"/>
        <end position="142"/>
    </location>
</feature>
<organism evidence="2 3">
    <name type="scientific">Acinetobacter stercoris</name>
    <dbReference type="NCBI Taxonomy" id="2126983"/>
    <lineage>
        <taxon>Bacteria</taxon>
        <taxon>Pseudomonadati</taxon>
        <taxon>Pseudomonadota</taxon>
        <taxon>Gammaproteobacteria</taxon>
        <taxon>Moraxellales</taxon>
        <taxon>Moraxellaceae</taxon>
        <taxon>Acinetobacter</taxon>
    </lineage>
</organism>
<evidence type="ECO:0000256" key="1">
    <source>
        <dbReference type="SAM" id="MobiDB-lite"/>
    </source>
</evidence>
<keyword evidence="3" id="KW-1185">Reference proteome</keyword>
<dbReference type="Proteomes" id="UP000245974">
    <property type="component" value="Unassembled WGS sequence"/>
</dbReference>
<sequence length="142" mass="16318">MTTVPAVYAESSSKQPQSYVFLQNAENQNGRHGEENVNFFELSKQQEQETRKQREANAVKMHENRVNTSHMSSFERSQYFLKNNDIQALQAEETDQQLKSLQKAKSRGAISEKDYQQQMMKQTKPSYGQKSTQPVLSIPVGE</sequence>
<dbReference type="AlphaFoldDB" id="A0A2U3MTY9"/>
<accession>A0A2U3MTY9</accession>
<name>A0A2U3MTY9_9GAMM</name>
<protein>
    <recommendedName>
        <fullName evidence="4">SHOCT domain-containing protein</fullName>
    </recommendedName>
</protein>
<dbReference type="InParanoid" id="A0A2U3MTY9"/>
<proteinExistence type="predicted"/>